<evidence type="ECO:0000313" key="2">
    <source>
        <dbReference type="EMBL" id="GAA0185437.1"/>
    </source>
</evidence>
<evidence type="ECO:0000259" key="1">
    <source>
        <dbReference type="Pfam" id="PF07727"/>
    </source>
</evidence>
<gene>
    <name evidence="2" type="ORF">LIER_32725</name>
</gene>
<name>A0AAV3RVZ9_LITER</name>
<feature type="domain" description="Reverse transcriptase Ty1/copia-type" evidence="1">
    <location>
        <begin position="1"/>
        <end position="57"/>
    </location>
</feature>
<organism evidence="2 3">
    <name type="scientific">Lithospermum erythrorhizon</name>
    <name type="common">Purple gromwell</name>
    <name type="synonym">Lithospermum officinale var. erythrorhizon</name>
    <dbReference type="NCBI Taxonomy" id="34254"/>
    <lineage>
        <taxon>Eukaryota</taxon>
        <taxon>Viridiplantae</taxon>
        <taxon>Streptophyta</taxon>
        <taxon>Embryophyta</taxon>
        <taxon>Tracheophyta</taxon>
        <taxon>Spermatophyta</taxon>
        <taxon>Magnoliopsida</taxon>
        <taxon>eudicotyledons</taxon>
        <taxon>Gunneridae</taxon>
        <taxon>Pentapetalae</taxon>
        <taxon>asterids</taxon>
        <taxon>lamiids</taxon>
        <taxon>Boraginales</taxon>
        <taxon>Boraginaceae</taxon>
        <taxon>Boraginoideae</taxon>
        <taxon>Lithospermeae</taxon>
        <taxon>Lithospermum</taxon>
    </lineage>
</organism>
<dbReference type="InterPro" id="IPR013103">
    <property type="entry name" value="RVT_2"/>
</dbReference>
<dbReference type="Proteomes" id="UP001454036">
    <property type="component" value="Unassembled WGS sequence"/>
</dbReference>
<evidence type="ECO:0000313" key="3">
    <source>
        <dbReference type="Proteomes" id="UP001454036"/>
    </source>
</evidence>
<sequence>MQPPEGIPIPEGQVCRLRKSLYGLKQVFRQWFAKLSTALLSLGYSQSKNDYSLYSESTSGLTNTEVMVIETEVIKDLGYLYYFLGFEVMVTDTELSMTQCKFVQELLSDSGLTFPIRKSKAYVTPLPLKLKLTPNDGQLLANA</sequence>
<reference evidence="2 3" key="1">
    <citation type="submission" date="2024-01" db="EMBL/GenBank/DDBJ databases">
        <title>The complete chloroplast genome sequence of Lithospermum erythrorhizon: insights into the phylogenetic relationship among Boraginaceae species and the maternal lineages of purple gromwells.</title>
        <authorList>
            <person name="Okada T."/>
            <person name="Watanabe K."/>
        </authorList>
    </citation>
    <scope>NUCLEOTIDE SEQUENCE [LARGE SCALE GENOMIC DNA]</scope>
</reference>
<protein>
    <recommendedName>
        <fullName evidence="1">Reverse transcriptase Ty1/copia-type domain-containing protein</fullName>
    </recommendedName>
</protein>
<dbReference type="Pfam" id="PF07727">
    <property type="entry name" value="RVT_2"/>
    <property type="match status" value="1"/>
</dbReference>
<keyword evidence="3" id="KW-1185">Reference proteome</keyword>
<comment type="caution">
    <text evidence="2">The sequence shown here is derived from an EMBL/GenBank/DDBJ whole genome shotgun (WGS) entry which is preliminary data.</text>
</comment>
<accession>A0AAV3RVZ9</accession>
<dbReference type="AlphaFoldDB" id="A0AAV3RVZ9"/>
<dbReference type="EMBL" id="BAABME010012704">
    <property type="protein sequence ID" value="GAA0185437.1"/>
    <property type="molecule type" value="Genomic_DNA"/>
</dbReference>
<proteinExistence type="predicted"/>